<name>A0A0C2NMG0_THEKT</name>
<comment type="caution">
    <text evidence="2">The sequence shown here is derived from an EMBL/GenBank/DDBJ whole genome shotgun (WGS) entry which is preliminary data.</text>
</comment>
<gene>
    <name evidence="2" type="ORF">RF11_07631</name>
</gene>
<dbReference type="Proteomes" id="UP000031668">
    <property type="component" value="Unassembled WGS sequence"/>
</dbReference>
<sequence>MSVVTMIIMFILFNFVEFNMLFNIQYSVNIASKIKNPWIYLPYAAVPNLESEGNHAILVFGKFYSAPLLPELDTCDSIDKSIVRSSVCVPHDVVIVHFIQYKDYLKICENYPEHSKATAIIY</sequence>
<organism evidence="2 3">
    <name type="scientific">Thelohanellus kitauei</name>
    <name type="common">Myxosporean</name>
    <dbReference type="NCBI Taxonomy" id="669202"/>
    <lineage>
        <taxon>Eukaryota</taxon>
        <taxon>Metazoa</taxon>
        <taxon>Cnidaria</taxon>
        <taxon>Myxozoa</taxon>
        <taxon>Myxosporea</taxon>
        <taxon>Bivalvulida</taxon>
        <taxon>Platysporina</taxon>
        <taxon>Myxobolidae</taxon>
        <taxon>Thelohanellus</taxon>
    </lineage>
</organism>
<protein>
    <submittedName>
        <fullName evidence="2">Uncharacterized protein</fullName>
    </submittedName>
</protein>
<feature type="transmembrane region" description="Helical" evidence="1">
    <location>
        <begin position="6"/>
        <end position="26"/>
    </location>
</feature>
<keyword evidence="1" id="KW-0472">Membrane</keyword>
<dbReference type="EMBL" id="JWZT01000010">
    <property type="protein sequence ID" value="KII75212.1"/>
    <property type="molecule type" value="Genomic_DNA"/>
</dbReference>
<keyword evidence="1" id="KW-0812">Transmembrane</keyword>
<reference evidence="2 3" key="1">
    <citation type="journal article" date="2014" name="Genome Biol. Evol.">
        <title>The genome of the myxosporean Thelohanellus kitauei shows adaptations to nutrient acquisition within its fish host.</title>
        <authorList>
            <person name="Yang Y."/>
            <person name="Xiong J."/>
            <person name="Zhou Z."/>
            <person name="Huo F."/>
            <person name="Miao W."/>
            <person name="Ran C."/>
            <person name="Liu Y."/>
            <person name="Zhang J."/>
            <person name="Feng J."/>
            <person name="Wang M."/>
            <person name="Wang M."/>
            <person name="Wang L."/>
            <person name="Yao B."/>
        </authorList>
    </citation>
    <scope>NUCLEOTIDE SEQUENCE [LARGE SCALE GENOMIC DNA]</scope>
    <source>
        <strain evidence="2">Wuqing</strain>
    </source>
</reference>
<evidence type="ECO:0000256" key="1">
    <source>
        <dbReference type="SAM" id="Phobius"/>
    </source>
</evidence>
<dbReference type="AlphaFoldDB" id="A0A0C2NMG0"/>
<evidence type="ECO:0000313" key="2">
    <source>
        <dbReference type="EMBL" id="KII75212.1"/>
    </source>
</evidence>
<proteinExistence type="predicted"/>
<keyword evidence="3" id="KW-1185">Reference proteome</keyword>
<keyword evidence="1" id="KW-1133">Transmembrane helix</keyword>
<accession>A0A0C2NMG0</accession>
<evidence type="ECO:0000313" key="3">
    <source>
        <dbReference type="Proteomes" id="UP000031668"/>
    </source>
</evidence>